<gene>
    <name evidence="1" type="primary">TTBK1</name>
</gene>
<dbReference type="EMBL" id="HF584272">
    <property type="protein sequence ID" value="CCQ43769.1"/>
    <property type="molecule type" value="Genomic_DNA"/>
</dbReference>
<proteinExistence type="predicted"/>
<dbReference type="ChiTaRS" id="TTBK1">
    <property type="organism name" value="human"/>
</dbReference>
<evidence type="ECO:0000313" key="1">
    <source>
        <dbReference type="EMBL" id="CCQ43769.1"/>
    </source>
</evidence>
<reference evidence="1" key="1">
    <citation type="journal article" date="2013" name="PLoS ONE">
        <title>Direct detection of alternative open reading frames translation products in human significantly expands the proteome.</title>
        <authorList>
            <person name="Vanderperre B."/>
            <person name="Lucier J.-F."/>
            <person name="Motard J."/>
            <person name="Tremblay G."/>
            <person name="Vanderperre S."/>
            <person name="Wisztorski M."/>
            <person name="Salzet M."/>
            <person name="Boisvert F.-M."/>
            <person name="Roucou X."/>
        </authorList>
    </citation>
    <scope>NUCLEOTIDE SEQUENCE</scope>
</reference>
<dbReference type="OrthoDB" id="5979581at2759"/>
<protein>
    <submittedName>
        <fullName evidence="1">Alternative protein TTBK1</fullName>
    </submittedName>
</protein>
<organism evidence="1">
    <name type="scientific">Homo sapiens</name>
    <name type="common">Human</name>
    <dbReference type="NCBI Taxonomy" id="9606"/>
    <lineage>
        <taxon>Eukaryota</taxon>
        <taxon>Metazoa</taxon>
        <taxon>Chordata</taxon>
        <taxon>Craniata</taxon>
        <taxon>Vertebrata</taxon>
        <taxon>Euteleostomi</taxon>
        <taxon>Mammalia</taxon>
        <taxon>Eutheria</taxon>
        <taxon>Euarchontoglires</taxon>
        <taxon>Primates</taxon>
        <taxon>Haplorrhini</taxon>
        <taxon>Catarrhini</taxon>
        <taxon>Hominidae</taxon>
        <taxon>Homo</taxon>
    </lineage>
</organism>
<sequence>MCGPLGMWPGFEERFAMPQSMPTRTGRWAATTTCGPSSTCWWSLQWASCPGGRSRTRNR</sequence>
<name>L8E9F5_HUMAN</name>
<dbReference type="AlphaFoldDB" id="L8E9F5"/>
<accession>L8E9F5</accession>